<comment type="caution">
    <text evidence="2">The sequence shown here is derived from an EMBL/GenBank/DDBJ whole genome shotgun (WGS) entry which is preliminary data.</text>
</comment>
<feature type="transmembrane region" description="Helical" evidence="1">
    <location>
        <begin position="112"/>
        <end position="134"/>
    </location>
</feature>
<dbReference type="RefSeq" id="WP_021951916.1">
    <property type="nucleotide sequence ID" value="NZ_JACOOZ010000012.1"/>
</dbReference>
<gene>
    <name evidence="2" type="ORF">H8S00_13435</name>
</gene>
<dbReference type="Gene3D" id="1.10.1760.20">
    <property type="match status" value="1"/>
</dbReference>
<keyword evidence="3" id="KW-1185">Reference proteome</keyword>
<organism evidence="2 3">
    <name type="scientific">Eubacterium segne</name>
    <dbReference type="NCBI Taxonomy" id="2763045"/>
    <lineage>
        <taxon>Bacteria</taxon>
        <taxon>Bacillati</taxon>
        <taxon>Bacillota</taxon>
        <taxon>Clostridia</taxon>
        <taxon>Eubacteriales</taxon>
        <taxon>Eubacteriaceae</taxon>
        <taxon>Eubacterium</taxon>
    </lineage>
</organism>
<name>A0ABR7F7Y4_9FIRM</name>
<sequence>MKMRTRTITVTAVMIALCIAVQFFKVPTFAYSVYVIGGLINLILIIDTLYCGIVSGIIVSAVAPITSFIITGSPVIAAVPMILPCIMIGNMVLVLFAWFVRCKKLELNLLPISLIAGSVAKWGVMTLLIIRWVLPSFGKGLSHVAYKAATVTYSTTQLIAALFGTALACVIWPIVRLGVKRSK</sequence>
<keyword evidence="1" id="KW-0472">Membrane</keyword>
<feature type="transmembrane region" description="Helical" evidence="1">
    <location>
        <begin position="29"/>
        <end position="46"/>
    </location>
</feature>
<feature type="transmembrane region" description="Helical" evidence="1">
    <location>
        <begin position="76"/>
        <end position="100"/>
    </location>
</feature>
<proteinExistence type="predicted"/>
<dbReference type="EMBL" id="JACOOZ010000012">
    <property type="protein sequence ID" value="MBC5668965.1"/>
    <property type="molecule type" value="Genomic_DNA"/>
</dbReference>
<feature type="transmembrane region" description="Helical" evidence="1">
    <location>
        <begin position="154"/>
        <end position="175"/>
    </location>
</feature>
<evidence type="ECO:0000313" key="3">
    <source>
        <dbReference type="Proteomes" id="UP000597877"/>
    </source>
</evidence>
<feature type="transmembrane region" description="Helical" evidence="1">
    <location>
        <begin position="7"/>
        <end position="23"/>
    </location>
</feature>
<accession>A0ABR7F7Y4</accession>
<dbReference type="Proteomes" id="UP000597877">
    <property type="component" value="Unassembled WGS sequence"/>
</dbReference>
<protein>
    <submittedName>
        <fullName evidence="2">ECF transporter S component</fullName>
    </submittedName>
</protein>
<evidence type="ECO:0000256" key="1">
    <source>
        <dbReference type="SAM" id="Phobius"/>
    </source>
</evidence>
<reference evidence="2 3" key="1">
    <citation type="submission" date="2020-08" db="EMBL/GenBank/DDBJ databases">
        <title>Genome public.</title>
        <authorList>
            <person name="Liu C."/>
            <person name="Sun Q."/>
        </authorList>
    </citation>
    <scope>NUCLEOTIDE SEQUENCE [LARGE SCALE GENOMIC DNA]</scope>
    <source>
        <strain evidence="2 3">BX4</strain>
    </source>
</reference>
<keyword evidence="1" id="KW-0812">Transmembrane</keyword>
<evidence type="ECO:0000313" key="2">
    <source>
        <dbReference type="EMBL" id="MBC5668965.1"/>
    </source>
</evidence>
<feature type="transmembrane region" description="Helical" evidence="1">
    <location>
        <begin position="53"/>
        <end position="70"/>
    </location>
</feature>
<keyword evidence="1" id="KW-1133">Transmembrane helix</keyword>